<feature type="chain" id="PRO_5020796537" evidence="1">
    <location>
        <begin position="29"/>
        <end position="254"/>
    </location>
</feature>
<feature type="signal peptide" evidence="1">
    <location>
        <begin position="1"/>
        <end position="28"/>
    </location>
</feature>
<keyword evidence="3" id="KW-1185">Reference proteome</keyword>
<evidence type="ECO:0000313" key="3">
    <source>
        <dbReference type="Proteomes" id="UP000295129"/>
    </source>
</evidence>
<evidence type="ECO:0000313" key="2">
    <source>
        <dbReference type="EMBL" id="TDN48974.1"/>
    </source>
</evidence>
<proteinExistence type="predicted"/>
<protein>
    <submittedName>
        <fullName evidence="2">Nickel transport protein</fullName>
    </submittedName>
</protein>
<dbReference type="EMBL" id="SNVV01000013">
    <property type="protein sequence ID" value="TDN48974.1"/>
    <property type="molecule type" value="Genomic_DNA"/>
</dbReference>
<evidence type="ECO:0000256" key="1">
    <source>
        <dbReference type="SAM" id="SignalP"/>
    </source>
</evidence>
<organism evidence="2 3">
    <name type="scientific">Azoarcus indigens</name>
    <dbReference type="NCBI Taxonomy" id="29545"/>
    <lineage>
        <taxon>Bacteria</taxon>
        <taxon>Pseudomonadati</taxon>
        <taxon>Pseudomonadota</taxon>
        <taxon>Betaproteobacteria</taxon>
        <taxon>Rhodocyclales</taxon>
        <taxon>Zoogloeaceae</taxon>
        <taxon>Azoarcus</taxon>
    </lineage>
</organism>
<accession>A0A4R6DW24</accession>
<gene>
    <name evidence="2" type="ORF">C7389_11397</name>
</gene>
<dbReference type="AlphaFoldDB" id="A0A4R6DW24"/>
<dbReference type="Pfam" id="PF10670">
    <property type="entry name" value="DUF4198"/>
    <property type="match status" value="1"/>
</dbReference>
<name>A0A4R6DW24_9RHOO</name>
<dbReference type="OrthoDB" id="5368503at2"/>
<reference evidence="2 3" key="1">
    <citation type="submission" date="2019-03" db="EMBL/GenBank/DDBJ databases">
        <title>Genomic Encyclopedia of Type Strains, Phase IV (KMG-IV): sequencing the most valuable type-strain genomes for metagenomic binning, comparative biology and taxonomic classification.</title>
        <authorList>
            <person name="Goeker M."/>
        </authorList>
    </citation>
    <scope>NUCLEOTIDE SEQUENCE [LARGE SCALE GENOMIC DNA]</scope>
    <source>
        <strain evidence="2 3">DSM 12121</strain>
    </source>
</reference>
<keyword evidence="1" id="KW-0732">Signal</keyword>
<dbReference type="Proteomes" id="UP000295129">
    <property type="component" value="Unassembled WGS sequence"/>
</dbReference>
<dbReference type="RefSeq" id="WP_133593102.1">
    <property type="nucleotide sequence ID" value="NZ_SNVV01000013.1"/>
</dbReference>
<sequence>MHDTAPLFRSLSAGLALALLCAAGPAAAHTIWLLADPAHKNYRVMYGGHQGKTETYPAEKLKRVTAFDARGNALNVSRQDRRDGVRIQAPDAAVLLAWFDNGWWSKTDKGRSINKPMDEVPGAVSGVHAVKYHKTIAHWGKPAIQVYNQPFELVPLAAEAPRAGEPLQLKVLLNGKPTAGIKLAFGEEGDDAVSDAEGIATLTARKGVNRIWSGQRLPLADDARGTESSIEYSLVFTAAAAKPAAATAKPAARH</sequence>
<dbReference type="InterPro" id="IPR019613">
    <property type="entry name" value="DUF4198"/>
</dbReference>
<comment type="caution">
    <text evidence="2">The sequence shown here is derived from an EMBL/GenBank/DDBJ whole genome shotgun (WGS) entry which is preliminary data.</text>
</comment>